<evidence type="ECO:0000313" key="4">
    <source>
        <dbReference type="Proteomes" id="UP000280346"/>
    </source>
</evidence>
<evidence type="ECO:0000313" key="3">
    <source>
        <dbReference type="EMBL" id="RUQ66352.1"/>
    </source>
</evidence>
<comment type="caution">
    <text evidence="3">The sequence shown here is derived from an EMBL/GenBank/DDBJ whole genome shotgun (WGS) entry which is preliminary data.</text>
</comment>
<dbReference type="OrthoDB" id="9884492at2"/>
<accession>A0A433J3J3</accession>
<evidence type="ECO:0008006" key="5">
    <source>
        <dbReference type="Google" id="ProtNLM"/>
    </source>
</evidence>
<dbReference type="Proteomes" id="UP000280346">
    <property type="component" value="Unassembled WGS sequence"/>
</dbReference>
<keyword evidence="2" id="KW-0732">Signal</keyword>
<feature type="coiled-coil region" evidence="1">
    <location>
        <begin position="54"/>
        <end position="144"/>
    </location>
</feature>
<feature type="signal peptide" evidence="2">
    <location>
        <begin position="1"/>
        <end position="24"/>
    </location>
</feature>
<protein>
    <recommendedName>
        <fullName evidence="5">Lipoprotein</fullName>
    </recommendedName>
</protein>
<proteinExistence type="predicted"/>
<keyword evidence="1" id="KW-0175">Coiled coil</keyword>
<name>A0A433J3J3_9PROT</name>
<organism evidence="3 4">
    <name type="scientific">Azospirillum doebereinerae</name>
    <dbReference type="NCBI Taxonomy" id="92933"/>
    <lineage>
        <taxon>Bacteria</taxon>
        <taxon>Pseudomonadati</taxon>
        <taxon>Pseudomonadota</taxon>
        <taxon>Alphaproteobacteria</taxon>
        <taxon>Rhodospirillales</taxon>
        <taxon>Azospirillaceae</taxon>
        <taxon>Azospirillum</taxon>
    </lineage>
</organism>
<dbReference type="Gene3D" id="1.10.287.1490">
    <property type="match status" value="1"/>
</dbReference>
<keyword evidence="4" id="KW-1185">Reference proteome</keyword>
<reference evidence="3 4" key="1">
    <citation type="submission" date="2018-12" db="EMBL/GenBank/DDBJ databases">
        <authorList>
            <person name="Yang Y."/>
        </authorList>
    </citation>
    <scope>NUCLEOTIDE SEQUENCE [LARGE SCALE GENOMIC DNA]</scope>
    <source>
        <strain evidence="3 4">GSF71</strain>
    </source>
</reference>
<dbReference type="EMBL" id="RZIJ01000021">
    <property type="protein sequence ID" value="RUQ66352.1"/>
    <property type="molecule type" value="Genomic_DNA"/>
</dbReference>
<feature type="chain" id="PRO_5019408607" description="Lipoprotein" evidence="2">
    <location>
        <begin position="25"/>
        <end position="175"/>
    </location>
</feature>
<sequence length="175" mass="18791">MINVENTRRLVMALAMSSTLTACAMTAQQCDPALVNNVLAAANCNILGGFDAHLQTARAEVEALRAELAATQTKAAGMDREAQLLAGNRDALQRKMTSEKRDLDRLQLKLAGMRVEGDKARAKLAALQEQLKVAETKLSGMDKSNVTAEEIAALEADIAARKEAVTRLSGRALQE</sequence>
<dbReference type="AlphaFoldDB" id="A0A433J3J3"/>
<evidence type="ECO:0000256" key="2">
    <source>
        <dbReference type="SAM" id="SignalP"/>
    </source>
</evidence>
<gene>
    <name evidence="3" type="ORF">EJ913_22825</name>
</gene>
<evidence type="ECO:0000256" key="1">
    <source>
        <dbReference type="SAM" id="Coils"/>
    </source>
</evidence>
<dbReference type="RefSeq" id="WP_127002211.1">
    <property type="nucleotide sequence ID" value="NZ_JBNPXW010000019.1"/>
</dbReference>